<protein>
    <submittedName>
        <fullName evidence="1">Uncharacterized protein</fullName>
    </submittedName>
</protein>
<dbReference type="EMBL" id="CAJNOQ010004900">
    <property type="protein sequence ID" value="CAF1078359.1"/>
    <property type="molecule type" value="Genomic_DNA"/>
</dbReference>
<dbReference type="SUPFAM" id="SSF56399">
    <property type="entry name" value="ADP-ribosylation"/>
    <property type="match status" value="1"/>
</dbReference>
<gene>
    <name evidence="1" type="ORF">GPM918_LOCUS17642</name>
    <name evidence="2" type="ORF">SRO942_LOCUS17639</name>
</gene>
<sequence>MPKKITEHCKQYCANRPIDLKLFKDFDTTCCKERAIDWYTRNCFLNPLINVTLRSNSIDMIIDFCPIIADIHDQLNEMQSKFFCDFYHPLHIFQYMTKTEFDSLASHIGGYISNNTFFLTQRSSSMAVLFVDEGSSENGLLKSVLFEIEIGNKSSKPWADISDKSFYRDNEILLTVGNIFRIESIEDFNNVTLIYLTLYCDGKSDIIKRMNDHFDIAMLQLIEIFPKISRKTDRINERMFEKCKFYYAHDPIKLAKIKEFEKTYKFDAVIRWYTKDTFLYRLVNLALRNENIDMILDLRYFIIDLCDELTKMNIDYIRNIKKLRLTVYKG</sequence>
<dbReference type="AlphaFoldDB" id="A0A814MF44"/>
<comment type="caution">
    <text evidence="1">The sequence shown here is derived from an EMBL/GenBank/DDBJ whole genome shotgun (WGS) entry which is preliminary data.</text>
</comment>
<evidence type="ECO:0000313" key="2">
    <source>
        <dbReference type="EMBL" id="CAF3844590.1"/>
    </source>
</evidence>
<name>A0A814MF44_9BILA</name>
<evidence type="ECO:0000313" key="3">
    <source>
        <dbReference type="Proteomes" id="UP000663829"/>
    </source>
</evidence>
<dbReference type="OrthoDB" id="10064999at2759"/>
<accession>A0A814MF44</accession>
<organism evidence="1 3">
    <name type="scientific">Didymodactylos carnosus</name>
    <dbReference type="NCBI Taxonomy" id="1234261"/>
    <lineage>
        <taxon>Eukaryota</taxon>
        <taxon>Metazoa</taxon>
        <taxon>Spiralia</taxon>
        <taxon>Gnathifera</taxon>
        <taxon>Rotifera</taxon>
        <taxon>Eurotatoria</taxon>
        <taxon>Bdelloidea</taxon>
        <taxon>Philodinida</taxon>
        <taxon>Philodinidae</taxon>
        <taxon>Didymodactylos</taxon>
    </lineage>
</organism>
<dbReference type="EMBL" id="CAJOBC010004900">
    <property type="protein sequence ID" value="CAF3844590.1"/>
    <property type="molecule type" value="Genomic_DNA"/>
</dbReference>
<reference evidence="1" key="1">
    <citation type="submission" date="2021-02" db="EMBL/GenBank/DDBJ databases">
        <authorList>
            <person name="Nowell W R."/>
        </authorList>
    </citation>
    <scope>NUCLEOTIDE SEQUENCE</scope>
</reference>
<evidence type="ECO:0000313" key="1">
    <source>
        <dbReference type="EMBL" id="CAF1078359.1"/>
    </source>
</evidence>
<proteinExistence type="predicted"/>
<dbReference type="Proteomes" id="UP000663829">
    <property type="component" value="Unassembled WGS sequence"/>
</dbReference>
<keyword evidence="3" id="KW-1185">Reference proteome</keyword>
<dbReference type="Proteomes" id="UP000681722">
    <property type="component" value="Unassembled WGS sequence"/>
</dbReference>